<organism evidence="1 2">
    <name type="scientific">Advenella mandrilli</name>
    <dbReference type="NCBI Taxonomy" id="2800330"/>
    <lineage>
        <taxon>Bacteria</taxon>
        <taxon>Pseudomonadati</taxon>
        <taxon>Pseudomonadota</taxon>
        <taxon>Betaproteobacteria</taxon>
        <taxon>Burkholderiales</taxon>
        <taxon>Alcaligenaceae</taxon>
    </lineage>
</organism>
<accession>A0ABS1EAK7</accession>
<comment type="caution">
    <text evidence="1">The sequence shown here is derived from an EMBL/GenBank/DDBJ whole genome shotgun (WGS) entry which is preliminary data.</text>
</comment>
<dbReference type="EMBL" id="JAENGP010000002">
    <property type="protein sequence ID" value="MBK1779988.1"/>
    <property type="molecule type" value="Genomic_DNA"/>
</dbReference>
<proteinExistence type="predicted"/>
<sequence length="73" mass="8145">MGDQVVSKLKTKPGFAKYAKGGRGVYSQLKNKLNTALENADRLRRHNEAMNSSNPATDVDKLILALRELEMNK</sequence>
<protein>
    <submittedName>
        <fullName evidence="1">Uncharacterized protein</fullName>
    </submittedName>
</protein>
<dbReference type="Proteomes" id="UP000635316">
    <property type="component" value="Unassembled WGS sequence"/>
</dbReference>
<evidence type="ECO:0000313" key="2">
    <source>
        <dbReference type="Proteomes" id="UP000635316"/>
    </source>
</evidence>
<dbReference type="RefSeq" id="WP_169292979.1">
    <property type="nucleotide sequence ID" value="NZ_JAENGP010000002.1"/>
</dbReference>
<gene>
    <name evidence="1" type="ORF">JHL22_02020</name>
</gene>
<name>A0ABS1EAK7_9BURK</name>
<reference evidence="1 2" key="1">
    <citation type="submission" date="2020-12" db="EMBL/GenBank/DDBJ databases">
        <authorList>
            <person name="Lu T."/>
            <person name="Wang Q."/>
            <person name="Han X."/>
        </authorList>
    </citation>
    <scope>NUCLEOTIDE SEQUENCE [LARGE SCALE GENOMIC DNA]</scope>
    <source>
        <strain evidence="1 2">WQ 585</strain>
    </source>
</reference>
<evidence type="ECO:0000313" key="1">
    <source>
        <dbReference type="EMBL" id="MBK1779988.1"/>
    </source>
</evidence>
<keyword evidence="2" id="KW-1185">Reference proteome</keyword>